<proteinExistence type="predicted"/>
<evidence type="ECO:0000313" key="2">
    <source>
        <dbReference type="Proteomes" id="UP000765509"/>
    </source>
</evidence>
<accession>A0A9Q3CKP7</accession>
<evidence type="ECO:0000313" key="1">
    <source>
        <dbReference type="EMBL" id="MBW0487109.1"/>
    </source>
</evidence>
<keyword evidence="2" id="KW-1185">Reference proteome</keyword>
<dbReference type="Proteomes" id="UP000765509">
    <property type="component" value="Unassembled WGS sequence"/>
</dbReference>
<reference evidence="1" key="1">
    <citation type="submission" date="2021-03" db="EMBL/GenBank/DDBJ databases">
        <title>Draft genome sequence of rust myrtle Austropuccinia psidii MF-1, a brazilian biotype.</title>
        <authorList>
            <person name="Quecine M.C."/>
            <person name="Pachon D.M.R."/>
            <person name="Bonatelli M.L."/>
            <person name="Correr F.H."/>
            <person name="Franceschini L.M."/>
            <person name="Leite T.F."/>
            <person name="Margarido G.R.A."/>
            <person name="Almeida C.A."/>
            <person name="Ferrarezi J.A."/>
            <person name="Labate C.A."/>
        </authorList>
    </citation>
    <scope>NUCLEOTIDE SEQUENCE</scope>
    <source>
        <strain evidence="1">MF-1</strain>
    </source>
</reference>
<dbReference type="EMBL" id="AVOT02008972">
    <property type="protein sequence ID" value="MBW0487109.1"/>
    <property type="molecule type" value="Genomic_DNA"/>
</dbReference>
<sequence length="141" mass="16555">MSLKEHVPDIAHNKNPFTTHLERSYNERNKLKEEIIAQVNQINKTYGPTSNMLRFSTFLTKGNLSPEKSVDPFLRDTPGEIPFTTMDIPRPEEWPKFSGEGEYNYIKLIRKRDMSQKDLKIPNQLIVEILHYFVTRTSMEL</sequence>
<dbReference type="AlphaFoldDB" id="A0A9Q3CKP7"/>
<organism evidence="1 2">
    <name type="scientific">Austropuccinia psidii MF-1</name>
    <dbReference type="NCBI Taxonomy" id="1389203"/>
    <lineage>
        <taxon>Eukaryota</taxon>
        <taxon>Fungi</taxon>
        <taxon>Dikarya</taxon>
        <taxon>Basidiomycota</taxon>
        <taxon>Pucciniomycotina</taxon>
        <taxon>Pucciniomycetes</taxon>
        <taxon>Pucciniales</taxon>
        <taxon>Sphaerophragmiaceae</taxon>
        <taxon>Austropuccinia</taxon>
    </lineage>
</organism>
<protein>
    <submittedName>
        <fullName evidence="1">Uncharacterized protein</fullName>
    </submittedName>
</protein>
<name>A0A9Q3CKP7_9BASI</name>
<comment type="caution">
    <text evidence="1">The sequence shown here is derived from an EMBL/GenBank/DDBJ whole genome shotgun (WGS) entry which is preliminary data.</text>
</comment>
<gene>
    <name evidence="1" type="ORF">O181_026824</name>
</gene>